<reference evidence="1" key="1">
    <citation type="submission" date="2023-11" db="EMBL/GenBank/DDBJ databases">
        <title>Characterization of a newly isolated phage infecting non-aureus staphylococci isolated from bovine mastitis.</title>
        <authorList>
            <person name="Wanecka A."/>
            <person name="Marynowska M."/>
            <person name="Wesolowski W."/>
            <person name="Bloch S."/>
            <person name="Nejman-Falenczyk B."/>
            <person name="Neumann J."/>
            <person name="Krol J."/>
            <person name="Florek M."/>
            <person name="Ulanicki K."/>
            <person name="Napierala A."/>
            <person name="Twardon J."/>
            <person name="Wolska B."/>
            <person name="Porebska J."/>
            <person name="Ziubrzycka A."/>
            <person name="Czeretowicz I."/>
            <person name="Benisz M."/>
        </authorList>
    </citation>
    <scope>NUCLEOTIDE SEQUENCE</scope>
</reference>
<evidence type="ECO:0000313" key="1">
    <source>
        <dbReference type="EMBL" id="WVX90685.1"/>
    </source>
</evidence>
<proteinExistence type="predicted"/>
<gene>
    <name evidence="1" type="ORF">184DA_79</name>
</gene>
<accession>A0AAU6MX56</accession>
<organism evidence="1">
    <name type="scientific">Staphylococcus phage 184DA</name>
    <dbReference type="NCBI Taxonomy" id="3110532"/>
    <lineage>
        <taxon>Viruses</taxon>
        <taxon>Duplodnaviria</taxon>
        <taxon>Heunggongvirae</taxon>
        <taxon>Uroviricota</taxon>
        <taxon>Caudoviricetes</taxon>
    </lineage>
</organism>
<dbReference type="EMBL" id="OR885926">
    <property type="protein sequence ID" value="WVX90685.1"/>
    <property type="molecule type" value="Genomic_DNA"/>
</dbReference>
<protein>
    <submittedName>
        <fullName evidence="1">Uncharacterized protein</fullName>
    </submittedName>
</protein>
<name>A0AAU6MX56_9CAUD</name>
<sequence>MQRLSKGEINIIGINQYNQVEYSLVVQVMGNNHVILD</sequence>